<dbReference type="RefSeq" id="WP_379884528.1">
    <property type="nucleotide sequence ID" value="NZ_JBHTLP010000016.1"/>
</dbReference>
<proteinExistence type="predicted"/>
<dbReference type="Pfam" id="PF09630">
    <property type="entry name" value="DUF2024"/>
    <property type="match status" value="1"/>
</dbReference>
<dbReference type="SUPFAM" id="SSF160766">
    <property type="entry name" value="NE1680-like"/>
    <property type="match status" value="1"/>
</dbReference>
<dbReference type="InterPro" id="IPR023122">
    <property type="entry name" value="NE1680-like_sf"/>
</dbReference>
<name>A0ABW3Q8H0_9BACT</name>
<evidence type="ECO:0000313" key="1">
    <source>
        <dbReference type="EMBL" id="MFD1143642.1"/>
    </source>
</evidence>
<dbReference type="Gene3D" id="3.10.510.10">
    <property type="entry name" value="NE1680-like"/>
    <property type="match status" value="1"/>
</dbReference>
<keyword evidence="2" id="KW-1185">Reference proteome</keyword>
<dbReference type="InterPro" id="IPR018592">
    <property type="entry name" value="DUF2024"/>
</dbReference>
<dbReference type="EMBL" id="JBHTLP010000016">
    <property type="protein sequence ID" value="MFD1143642.1"/>
    <property type="molecule type" value="Genomic_DNA"/>
</dbReference>
<gene>
    <name evidence="1" type="ORF">ACFQ4C_21115</name>
</gene>
<protein>
    <submittedName>
        <fullName evidence="1">DUF2024 family protein</fullName>
    </submittedName>
</protein>
<sequence length="87" mass="9664">MQVSVYDTYVTRTDGSVMHFDILVPTSLTNQATIHGYGQTYLATKGQAGQPLTARECRFCHIEQATESIQNSIANQGFYIIEMQGCL</sequence>
<accession>A0ABW3Q8H0</accession>
<reference evidence="2" key="1">
    <citation type="journal article" date="2019" name="Int. J. Syst. Evol. Microbiol.">
        <title>The Global Catalogue of Microorganisms (GCM) 10K type strain sequencing project: providing services to taxonomists for standard genome sequencing and annotation.</title>
        <authorList>
            <consortium name="The Broad Institute Genomics Platform"/>
            <consortium name="The Broad Institute Genome Sequencing Center for Infectious Disease"/>
            <person name="Wu L."/>
            <person name="Ma J."/>
        </authorList>
    </citation>
    <scope>NUCLEOTIDE SEQUENCE [LARGE SCALE GENOMIC DNA]</scope>
    <source>
        <strain evidence="2">CCUG 55608</strain>
    </source>
</reference>
<organism evidence="1 2">
    <name type="scientific">Larkinella insperata</name>
    <dbReference type="NCBI Taxonomy" id="332158"/>
    <lineage>
        <taxon>Bacteria</taxon>
        <taxon>Pseudomonadati</taxon>
        <taxon>Bacteroidota</taxon>
        <taxon>Cytophagia</taxon>
        <taxon>Cytophagales</taxon>
        <taxon>Spirosomataceae</taxon>
        <taxon>Larkinella</taxon>
    </lineage>
</organism>
<comment type="caution">
    <text evidence="1">The sequence shown here is derived from an EMBL/GenBank/DDBJ whole genome shotgun (WGS) entry which is preliminary data.</text>
</comment>
<dbReference type="Proteomes" id="UP001597116">
    <property type="component" value="Unassembled WGS sequence"/>
</dbReference>
<evidence type="ECO:0000313" key="2">
    <source>
        <dbReference type="Proteomes" id="UP001597116"/>
    </source>
</evidence>